<comment type="caution">
    <text evidence="5">The sequence shown here is derived from an EMBL/GenBank/DDBJ whole genome shotgun (WGS) entry which is preliminary data.</text>
</comment>
<dbReference type="RefSeq" id="WP_205142858.1">
    <property type="nucleotide sequence ID" value="NZ_JAFBDN010000001.1"/>
</dbReference>
<sequence>MLKKIIINNYLYEYEVRGQGQPFWLFLHGFMGSHADFANIKPQGTCIYLNLLGFGQKQPIIAKTRMTIQSQVQDLAQILTELAIDKVNLVGYSMGGRLAIAFTLTYPTMIEQLFLESTTAGIGSAIKRQARQISDQQKAQQIRKLGLENFVTNWEQLPLFATQTMLTTEQRIFMHQQRISHNKLNVANSLEMMGTGQQPNYWPKLANLQVKTVIIVGAFDQKFTTIGKQMAELLPNSQLVVMQGAGHNVHFEQPNAYSEVLARSEN</sequence>
<organism evidence="5 6">
    <name type="scientific">Periweissella beninensis</name>
    <dbReference type="NCBI Taxonomy" id="504936"/>
    <lineage>
        <taxon>Bacteria</taxon>
        <taxon>Bacillati</taxon>
        <taxon>Bacillota</taxon>
        <taxon>Bacilli</taxon>
        <taxon>Lactobacillales</taxon>
        <taxon>Lactobacillaceae</taxon>
        <taxon>Periweissella</taxon>
    </lineage>
</organism>
<evidence type="ECO:0000256" key="3">
    <source>
        <dbReference type="HAMAP-Rule" id="MF_01660"/>
    </source>
</evidence>
<comment type="subunit">
    <text evidence="3">Monomer.</text>
</comment>
<dbReference type="SUPFAM" id="SSF53474">
    <property type="entry name" value="alpha/beta-Hydrolases"/>
    <property type="match status" value="1"/>
</dbReference>
<comment type="pathway">
    <text evidence="3">Quinol/quinone metabolism; 1,4-dihydroxy-2-naphthoate biosynthesis; 1,4-dihydroxy-2-naphthoate from chorismate: step 3/7.</text>
</comment>
<dbReference type="GO" id="GO:0070205">
    <property type="term" value="F:2-succinyl-6-hydroxy-2,4-cyclohexadiene-1-carboxylate synthase activity"/>
    <property type="evidence" value="ECO:0007669"/>
    <property type="project" value="UniProtKB-EC"/>
</dbReference>
<dbReference type="EC" id="4.2.99.20" evidence="3"/>
<dbReference type="InterPro" id="IPR029058">
    <property type="entry name" value="AB_hydrolase_fold"/>
</dbReference>
<gene>
    <name evidence="3 5" type="primary">menH</name>
    <name evidence="5" type="ORF">KAK10_05080</name>
</gene>
<dbReference type="InterPro" id="IPR022485">
    <property type="entry name" value="SHCHC_synthase_MenH"/>
</dbReference>
<dbReference type="Proteomes" id="UP001057481">
    <property type="component" value="Unassembled WGS sequence"/>
</dbReference>
<evidence type="ECO:0000256" key="2">
    <source>
        <dbReference type="ARBA" id="ARBA00023239"/>
    </source>
</evidence>
<comment type="similarity">
    <text evidence="3">Belongs to the AB hydrolase superfamily. MenH family.</text>
</comment>
<dbReference type="Pfam" id="PF00561">
    <property type="entry name" value="Abhydrolase_1"/>
    <property type="match status" value="1"/>
</dbReference>
<dbReference type="HAMAP" id="MF_01660">
    <property type="entry name" value="MenH"/>
    <property type="match status" value="1"/>
</dbReference>
<keyword evidence="1 3" id="KW-0474">Menaquinone biosynthesis</keyword>
<evidence type="ECO:0000313" key="5">
    <source>
        <dbReference type="EMBL" id="MCM2437281.1"/>
    </source>
</evidence>
<reference evidence="5" key="1">
    <citation type="submission" date="2021-04" db="EMBL/GenBank/DDBJ databases">
        <title>Taxonomic assessment of Weissella genus.</title>
        <authorList>
            <person name="Fanelli F."/>
            <person name="Chieffi D."/>
            <person name="Dell'Aquila A."/>
            <person name="Gyu-Sung C."/>
            <person name="Franz C.M.A.P."/>
            <person name="Fusco V."/>
        </authorList>
    </citation>
    <scope>NUCLEOTIDE SEQUENCE</scope>
    <source>
        <strain evidence="5">LMG 25373</strain>
    </source>
</reference>
<dbReference type="EMBL" id="JAGMVS010000062">
    <property type="protein sequence ID" value="MCM2437281.1"/>
    <property type="molecule type" value="Genomic_DNA"/>
</dbReference>
<dbReference type="PRINTS" id="PR00111">
    <property type="entry name" value="ABHYDROLASE"/>
</dbReference>
<dbReference type="InterPro" id="IPR000073">
    <property type="entry name" value="AB_hydrolase_1"/>
</dbReference>
<feature type="domain" description="AB hydrolase-1" evidence="4">
    <location>
        <begin position="25"/>
        <end position="254"/>
    </location>
</feature>
<comment type="pathway">
    <text evidence="3">Quinol/quinone metabolism; menaquinone biosynthesis.</text>
</comment>
<comment type="catalytic activity">
    <reaction evidence="3">
        <text>5-enolpyruvoyl-6-hydroxy-2-succinyl-cyclohex-3-ene-1-carboxylate = (1R,6R)-6-hydroxy-2-succinyl-cyclohexa-2,4-diene-1-carboxylate + pyruvate</text>
        <dbReference type="Rhea" id="RHEA:25597"/>
        <dbReference type="ChEBI" id="CHEBI:15361"/>
        <dbReference type="ChEBI" id="CHEBI:58689"/>
        <dbReference type="ChEBI" id="CHEBI:58818"/>
        <dbReference type="EC" id="4.2.99.20"/>
    </reaction>
</comment>
<dbReference type="PANTHER" id="PTHR42916">
    <property type="entry name" value="2-SUCCINYL-5-ENOLPYRUVYL-6-HYDROXY-3-CYCLOHEXENE-1-CARBOXYLATE SYNTHASE"/>
    <property type="match status" value="1"/>
</dbReference>
<dbReference type="NCBIfam" id="TIGR03695">
    <property type="entry name" value="menH_SHCHC"/>
    <property type="match status" value="1"/>
</dbReference>
<accession>A0ABT0VHZ8</accession>
<comment type="function">
    <text evidence="3">Catalyzes a proton abstraction reaction that results in 2,5-elimination of pyruvate from 2-succinyl-5-enolpyruvyl-6-hydroxy-3-cyclohexene-1-carboxylate (SEPHCHC) and the formation of 2-succinyl-6-hydroxy-2,4-cyclohexadiene-1-carboxylate (SHCHC).</text>
</comment>
<evidence type="ECO:0000259" key="4">
    <source>
        <dbReference type="Pfam" id="PF00561"/>
    </source>
</evidence>
<evidence type="ECO:0000256" key="1">
    <source>
        <dbReference type="ARBA" id="ARBA00022428"/>
    </source>
</evidence>
<keyword evidence="6" id="KW-1185">Reference proteome</keyword>
<protein>
    <recommendedName>
        <fullName evidence="3">Putative 2-succinyl-6-hydroxy-2,4-cyclohexadiene-1-carboxylate synthase</fullName>
        <shortName evidence="3">SHCHC synthase</shortName>
        <ecNumber evidence="3">4.2.99.20</ecNumber>
    </recommendedName>
</protein>
<evidence type="ECO:0000313" key="6">
    <source>
        <dbReference type="Proteomes" id="UP001057481"/>
    </source>
</evidence>
<keyword evidence="2 3" id="KW-0456">Lyase</keyword>
<dbReference type="PANTHER" id="PTHR42916:SF1">
    <property type="entry name" value="PROTEIN PHYLLO, CHLOROPLASTIC"/>
    <property type="match status" value="1"/>
</dbReference>
<dbReference type="Gene3D" id="3.40.50.1820">
    <property type="entry name" value="alpha/beta hydrolase"/>
    <property type="match status" value="1"/>
</dbReference>
<name>A0ABT0VHZ8_9LACO</name>
<proteinExistence type="inferred from homology"/>